<dbReference type="RefSeq" id="XP_001597314.1">
    <property type="nucleotide sequence ID" value="XM_001597264.1"/>
</dbReference>
<keyword evidence="3" id="KW-1185">Reference proteome</keyword>
<dbReference type="KEGG" id="ssl:SS1G_01508"/>
<dbReference type="Proteomes" id="UP000001312">
    <property type="component" value="Unassembled WGS sequence"/>
</dbReference>
<proteinExistence type="predicted"/>
<dbReference type="GeneID" id="5493971"/>
<dbReference type="EMBL" id="CH476622">
    <property type="protein sequence ID" value="EDN96582.1"/>
    <property type="molecule type" value="Genomic_DNA"/>
</dbReference>
<sequence>MALNPMGQSTNESDTTPPTHKRHKSSKAENSDEEEMQQNEGYFSPPQFPLLIGYNDHIISRPAIQWLAPQISMHQLSKNTLRGIAAELRDL</sequence>
<dbReference type="HOGENOM" id="CLU_2428378_0_0_1"/>
<accession>A7E880</accession>
<name>A7E880_SCLS1</name>
<feature type="compositionally biased region" description="Polar residues" evidence="1">
    <location>
        <begin position="1"/>
        <end position="18"/>
    </location>
</feature>
<reference evidence="3" key="1">
    <citation type="journal article" date="2011" name="PLoS Genet.">
        <title>Genomic analysis of the necrotrophic fungal pathogens Sclerotinia sclerotiorum and Botrytis cinerea.</title>
        <authorList>
            <person name="Amselem J."/>
            <person name="Cuomo C.A."/>
            <person name="van Kan J.A."/>
            <person name="Viaud M."/>
            <person name="Benito E.P."/>
            <person name="Couloux A."/>
            <person name="Coutinho P.M."/>
            <person name="de Vries R.P."/>
            <person name="Dyer P.S."/>
            <person name="Fillinger S."/>
            <person name="Fournier E."/>
            <person name="Gout L."/>
            <person name="Hahn M."/>
            <person name="Kohn L."/>
            <person name="Lapalu N."/>
            <person name="Plummer K.M."/>
            <person name="Pradier J.M."/>
            <person name="Quevillon E."/>
            <person name="Sharon A."/>
            <person name="Simon A."/>
            <person name="ten Have A."/>
            <person name="Tudzynski B."/>
            <person name="Tudzynski P."/>
            <person name="Wincker P."/>
            <person name="Andrew M."/>
            <person name="Anthouard V."/>
            <person name="Beever R.E."/>
            <person name="Beffa R."/>
            <person name="Benoit I."/>
            <person name="Bouzid O."/>
            <person name="Brault B."/>
            <person name="Chen Z."/>
            <person name="Choquer M."/>
            <person name="Collemare J."/>
            <person name="Cotton P."/>
            <person name="Danchin E.G."/>
            <person name="Da Silva C."/>
            <person name="Gautier A."/>
            <person name="Giraud C."/>
            <person name="Giraud T."/>
            <person name="Gonzalez C."/>
            <person name="Grossetete S."/>
            <person name="Guldener U."/>
            <person name="Henrissat B."/>
            <person name="Howlett B.J."/>
            <person name="Kodira C."/>
            <person name="Kretschmer M."/>
            <person name="Lappartient A."/>
            <person name="Leroch M."/>
            <person name="Levis C."/>
            <person name="Mauceli E."/>
            <person name="Neuveglise C."/>
            <person name="Oeser B."/>
            <person name="Pearson M."/>
            <person name="Poulain J."/>
            <person name="Poussereau N."/>
            <person name="Quesneville H."/>
            <person name="Rascle C."/>
            <person name="Schumacher J."/>
            <person name="Segurens B."/>
            <person name="Sexton A."/>
            <person name="Silva E."/>
            <person name="Sirven C."/>
            <person name="Soanes D.M."/>
            <person name="Talbot N.J."/>
            <person name="Templeton M."/>
            <person name="Yandava C."/>
            <person name="Yarden O."/>
            <person name="Zeng Q."/>
            <person name="Rollins J.A."/>
            <person name="Lebrun M.H."/>
            <person name="Dickman M."/>
        </authorList>
    </citation>
    <scope>NUCLEOTIDE SEQUENCE [LARGE SCALE GENOMIC DNA]</scope>
    <source>
        <strain evidence="3">ATCC 18683 / 1980 / Ss-1</strain>
    </source>
</reference>
<dbReference type="AlphaFoldDB" id="A7E880"/>
<evidence type="ECO:0000256" key="1">
    <source>
        <dbReference type="SAM" id="MobiDB-lite"/>
    </source>
</evidence>
<feature type="region of interest" description="Disordered" evidence="1">
    <location>
        <begin position="1"/>
        <end position="46"/>
    </location>
</feature>
<gene>
    <name evidence="2" type="ORF">SS1G_01508</name>
</gene>
<organism evidence="2 3">
    <name type="scientific">Sclerotinia sclerotiorum (strain ATCC 18683 / 1980 / Ss-1)</name>
    <name type="common">White mold</name>
    <name type="synonym">Whetzelinia sclerotiorum</name>
    <dbReference type="NCBI Taxonomy" id="665079"/>
    <lineage>
        <taxon>Eukaryota</taxon>
        <taxon>Fungi</taxon>
        <taxon>Dikarya</taxon>
        <taxon>Ascomycota</taxon>
        <taxon>Pezizomycotina</taxon>
        <taxon>Leotiomycetes</taxon>
        <taxon>Helotiales</taxon>
        <taxon>Sclerotiniaceae</taxon>
        <taxon>Sclerotinia</taxon>
    </lineage>
</organism>
<dbReference type="InParanoid" id="A7E880"/>
<evidence type="ECO:0000313" key="3">
    <source>
        <dbReference type="Proteomes" id="UP000001312"/>
    </source>
</evidence>
<evidence type="ECO:0000313" key="2">
    <source>
        <dbReference type="EMBL" id="EDN96582.1"/>
    </source>
</evidence>
<protein>
    <submittedName>
        <fullName evidence="2">Uncharacterized protein</fullName>
    </submittedName>
</protein>